<feature type="domain" description="SPIN90/Ldb17 leucine-rich" evidence="1">
    <location>
        <begin position="193"/>
        <end position="327"/>
    </location>
</feature>
<dbReference type="Proteomes" id="UP001212411">
    <property type="component" value="Chromosome 2"/>
</dbReference>
<evidence type="ECO:0000259" key="1">
    <source>
        <dbReference type="Pfam" id="PF09431"/>
    </source>
</evidence>
<evidence type="ECO:0000313" key="2">
    <source>
        <dbReference type="EMBL" id="WBW73567.1"/>
    </source>
</evidence>
<dbReference type="InterPro" id="IPR030125">
    <property type="entry name" value="SPIN90/Ldb17"/>
</dbReference>
<gene>
    <name evidence="2" type="primary">dip1</name>
    <name evidence="2" type="ORF">SOMG_03188</name>
</gene>
<accession>A0AAE9WBZ6</accession>
<dbReference type="InterPro" id="IPR018556">
    <property type="entry name" value="SPIN90/Ldb17_LRD"/>
</dbReference>
<proteinExistence type="predicted"/>
<dbReference type="GO" id="GO:0071933">
    <property type="term" value="F:Arp2/3 complex binding"/>
    <property type="evidence" value="ECO:0007669"/>
    <property type="project" value="TreeGrafter"/>
</dbReference>
<name>A0AAE9WBZ6_9SCHI</name>
<dbReference type="GO" id="GO:0030479">
    <property type="term" value="C:actin cortical patch"/>
    <property type="evidence" value="ECO:0007669"/>
    <property type="project" value="TreeGrafter"/>
</dbReference>
<dbReference type="Pfam" id="PF09431">
    <property type="entry name" value="SPIN90_LRD"/>
    <property type="match status" value="1"/>
</dbReference>
<dbReference type="GeneID" id="80876668"/>
<dbReference type="PANTHER" id="PTHR13357:SF1">
    <property type="entry name" value="NCK-INTERACTING PROTEIN WITH SH3 DOMAIN"/>
    <property type="match status" value="1"/>
</dbReference>
<dbReference type="RefSeq" id="XP_056037810.1">
    <property type="nucleotide sequence ID" value="XM_056181979.1"/>
</dbReference>
<sequence length="375" mass="43411">MEFTDVYYSLENEEHFSVEVDELVSNVTNALEVETATSRLLSFFIKYGKPYLNTETQLQTIAEKLIRSPLFKLDKTTLRTILLDCFFFMEDIHIIKFIVVFFLLDIRLDDGCVKLLIASGFFGSLVHAIVRFRNPSEKGIYISFRYGLCLMYHMCRSQRLPLTDLVTADETFLKGLLATAEFAWSEEDVDNFSMCMLLLLSLNEQFMLVKLASTGVIEIQNGVMDLLLESKVDTGVYYEGLVFILNRERDPRTRMLILKQLYLLFTTPKTYEVFYTNDLNVLIDILIREINDIPNELAKLRYAYLQVLLPLLQNTQVRLPPHYKTKHIIRAVHNLLISHSQGLNCVDVNTVEVLNQILLIPWLREEANKLTVVPV</sequence>
<organism evidence="2 3">
    <name type="scientific">Schizosaccharomyces osmophilus</name>
    <dbReference type="NCBI Taxonomy" id="2545709"/>
    <lineage>
        <taxon>Eukaryota</taxon>
        <taxon>Fungi</taxon>
        <taxon>Dikarya</taxon>
        <taxon>Ascomycota</taxon>
        <taxon>Taphrinomycotina</taxon>
        <taxon>Schizosaccharomycetes</taxon>
        <taxon>Schizosaccharomycetales</taxon>
        <taxon>Schizosaccharomycetaceae</taxon>
        <taxon>Schizosaccharomyces</taxon>
    </lineage>
</organism>
<dbReference type="KEGG" id="som:SOMG_03188"/>
<dbReference type="PANTHER" id="PTHR13357">
    <property type="entry name" value="SH3 ADAPTER PROTEIN SPIN90 NCK INTERACTING PROTEIN WITH SH3 DOMAIN"/>
    <property type="match status" value="1"/>
</dbReference>
<evidence type="ECO:0000313" key="3">
    <source>
        <dbReference type="Proteomes" id="UP001212411"/>
    </source>
</evidence>
<dbReference type="GO" id="GO:0051666">
    <property type="term" value="P:actin cortical patch localization"/>
    <property type="evidence" value="ECO:0007669"/>
    <property type="project" value="TreeGrafter"/>
</dbReference>
<dbReference type="GO" id="GO:0000147">
    <property type="term" value="P:actin cortical patch assembly"/>
    <property type="evidence" value="ECO:0007669"/>
    <property type="project" value="TreeGrafter"/>
</dbReference>
<keyword evidence="3" id="KW-1185">Reference proteome</keyword>
<dbReference type="EMBL" id="CP115612">
    <property type="protein sequence ID" value="WBW73567.1"/>
    <property type="molecule type" value="Genomic_DNA"/>
</dbReference>
<dbReference type="AlphaFoldDB" id="A0AAE9WBZ6"/>
<dbReference type="GO" id="GO:0006897">
    <property type="term" value="P:endocytosis"/>
    <property type="evidence" value="ECO:0007669"/>
    <property type="project" value="TreeGrafter"/>
</dbReference>
<protein>
    <submittedName>
        <fullName evidence="2">WISH/DIP/SPIN90-like protein</fullName>
    </submittedName>
</protein>
<reference evidence="2 3" key="1">
    <citation type="journal article" date="2023" name="G3 (Bethesda)">
        <title>A high-quality reference genome for the fission yeast Schizosaccharomyces osmophilus.</title>
        <authorList>
            <person name="Jia G.S."/>
            <person name="Zhang W.C."/>
            <person name="Liang Y."/>
            <person name="Liu X.H."/>
            <person name="Rhind N."/>
            <person name="Pidoux A."/>
            <person name="Brysch-Herzberg M."/>
            <person name="Du L.L."/>
        </authorList>
    </citation>
    <scope>NUCLEOTIDE SEQUENCE [LARGE SCALE GENOMIC DNA]</scope>
    <source>
        <strain evidence="2 3">CBS 15793</strain>
    </source>
</reference>